<proteinExistence type="predicted"/>
<dbReference type="Proteomes" id="UP001190700">
    <property type="component" value="Unassembled WGS sequence"/>
</dbReference>
<sequence length="101" mass="10977">MANTRKKARINTNTRAQTTPNLPDIPDGPSASDMSLDSPQHSDQEEDFLPFLTPEKSLADTPEKTPIPPAKKAKCTEPRSGETVRENPKKHGKQTGAACPL</sequence>
<evidence type="ECO:0000313" key="2">
    <source>
        <dbReference type="EMBL" id="KAK3285477.1"/>
    </source>
</evidence>
<dbReference type="AlphaFoldDB" id="A0AAE0GWI1"/>
<keyword evidence="3" id="KW-1185">Reference proteome</keyword>
<feature type="compositionally biased region" description="Basic and acidic residues" evidence="1">
    <location>
        <begin position="74"/>
        <end position="89"/>
    </location>
</feature>
<accession>A0AAE0GWI1</accession>
<comment type="caution">
    <text evidence="2">The sequence shown here is derived from an EMBL/GenBank/DDBJ whole genome shotgun (WGS) entry which is preliminary data.</text>
</comment>
<evidence type="ECO:0000313" key="3">
    <source>
        <dbReference type="Proteomes" id="UP001190700"/>
    </source>
</evidence>
<feature type="compositionally biased region" description="Polar residues" evidence="1">
    <location>
        <begin position="10"/>
        <end position="21"/>
    </location>
</feature>
<gene>
    <name evidence="2" type="ORF">CYMTET_6925</name>
</gene>
<reference evidence="2 3" key="1">
    <citation type="journal article" date="2015" name="Genome Biol. Evol.">
        <title>Comparative Genomics of a Bacterivorous Green Alga Reveals Evolutionary Causalities and Consequences of Phago-Mixotrophic Mode of Nutrition.</title>
        <authorList>
            <person name="Burns J.A."/>
            <person name="Paasch A."/>
            <person name="Narechania A."/>
            <person name="Kim E."/>
        </authorList>
    </citation>
    <scope>NUCLEOTIDE SEQUENCE [LARGE SCALE GENOMIC DNA]</scope>
    <source>
        <strain evidence="2 3">PLY_AMNH</strain>
    </source>
</reference>
<evidence type="ECO:0000256" key="1">
    <source>
        <dbReference type="SAM" id="MobiDB-lite"/>
    </source>
</evidence>
<organism evidence="2 3">
    <name type="scientific">Cymbomonas tetramitiformis</name>
    <dbReference type="NCBI Taxonomy" id="36881"/>
    <lineage>
        <taxon>Eukaryota</taxon>
        <taxon>Viridiplantae</taxon>
        <taxon>Chlorophyta</taxon>
        <taxon>Pyramimonadophyceae</taxon>
        <taxon>Pyramimonadales</taxon>
        <taxon>Pyramimonadaceae</taxon>
        <taxon>Cymbomonas</taxon>
    </lineage>
</organism>
<feature type="compositionally biased region" description="Polar residues" evidence="1">
    <location>
        <begin position="32"/>
        <end position="41"/>
    </location>
</feature>
<feature type="region of interest" description="Disordered" evidence="1">
    <location>
        <begin position="1"/>
        <end position="101"/>
    </location>
</feature>
<protein>
    <submittedName>
        <fullName evidence="2">Uncharacterized protein</fullName>
    </submittedName>
</protein>
<dbReference type="EMBL" id="LGRX02001799">
    <property type="protein sequence ID" value="KAK3285477.1"/>
    <property type="molecule type" value="Genomic_DNA"/>
</dbReference>
<name>A0AAE0GWI1_9CHLO</name>